<sequence>MQSAGAPAVQFRVVLHDPHAHLYRITMRVENPQAQQTLQLPTWIPGSYLVREFAKHLQNLRAGQNDQPVALTQLDKATWRADCQANAALEVQYEVYAADQSVRSSWLDASRGFFNGTSLFLHALGHAHLAHGLTIEATSYALDWQVATALPAEHIDGAGFGSYLAPDYDTLVDCPVELGNVWRGHFTVGSTPHRFAVSGAAPSFDGQRLLADAEKICTTCMAFWHGTEPPPIEHYLFLLNAVDDGYGGLEHRNSTALIAGRRDLPRRSDGAGGAWKPGEGYTTLLGLISHEYFHTWNVKRLRPAEFERYDYAQENYTQLLWFFEGFTSYYDDLLLVRAGVLEHAAYLKRLTKTINQVLQTPGRLIQSLAQASFDAWVKYYRQDENTPNATVSYYTKGALVALCLDLTLRREGHSTLDAVMRALWTRCKAGPMREADLLTALEDLGGRSYAAEIAAWVHSTEELPLAELLAAHGVRLQADTPQWAQRLGMRIATGEELRIKSVLRGGLAERAGMAAGDEWLGIETAAGAWRLQRLDDLALYAPQGTREVVALVARDRRLLRLPLQIPQDGTAPADTVLLQLSDTALAAHWLSGD</sequence>
<dbReference type="InterPro" id="IPR040756">
    <property type="entry name" value="Peptidase_M61_N"/>
</dbReference>
<reference evidence="2 3" key="1">
    <citation type="submission" date="2018-09" db="EMBL/GenBank/DDBJ databases">
        <title>Draft genome of Simplicispira sp. NY-02.</title>
        <authorList>
            <person name="Im W.T."/>
        </authorList>
    </citation>
    <scope>NUCLEOTIDE SEQUENCE [LARGE SCALE GENOMIC DNA]</scope>
    <source>
        <strain evidence="2 3">NY-02</strain>
    </source>
</reference>
<evidence type="ECO:0000313" key="3">
    <source>
        <dbReference type="Proteomes" id="UP000266302"/>
    </source>
</evidence>
<organism evidence="2 3">
    <name type="scientific">Simplicispira hankyongi</name>
    <dbReference type="NCBI Taxonomy" id="2315688"/>
    <lineage>
        <taxon>Bacteria</taxon>
        <taxon>Pseudomonadati</taxon>
        <taxon>Pseudomonadota</taxon>
        <taxon>Betaproteobacteria</taxon>
        <taxon>Burkholderiales</taxon>
        <taxon>Comamonadaceae</taxon>
        <taxon>Simplicispira</taxon>
    </lineage>
</organism>
<accession>A0A398C5R4</accession>
<dbReference type="OrthoDB" id="9778516at2"/>
<evidence type="ECO:0000313" key="2">
    <source>
        <dbReference type="EMBL" id="RID98332.1"/>
    </source>
</evidence>
<dbReference type="InterPro" id="IPR001478">
    <property type="entry name" value="PDZ"/>
</dbReference>
<dbReference type="SUPFAM" id="SSF50156">
    <property type="entry name" value="PDZ domain-like"/>
    <property type="match status" value="1"/>
</dbReference>
<dbReference type="Proteomes" id="UP000266302">
    <property type="component" value="Unassembled WGS sequence"/>
</dbReference>
<dbReference type="PIRSF" id="PIRSF016493">
    <property type="entry name" value="Glycyl_aminpptds"/>
    <property type="match status" value="1"/>
</dbReference>
<dbReference type="InterPro" id="IPR027268">
    <property type="entry name" value="Peptidase_M4/M1_CTD_sf"/>
</dbReference>
<protein>
    <submittedName>
        <fullName evidence="2">M61 family peptidase</fullName>
    </submittedName>
</protein>
<dbReference type="AlphaFoldDB" id="A0A398C5R4"/>
<dbReference type="Gene3D" id="1.10.390.10">
    <property type="entry name" value="Neutral Protease Domain 2"/>
    <property type="match status" value="1"/>
</dbReference>
<evidence type="ECO:0000259" key="1">
    <source>
        <dbReference type="PROSITE" id="PS50106"/>
    </source>
</evidence>
<dbReference type="Pfam" id="PF05299">
    <property type="entry name" value="Peptidase_M61"/>
    <property type="match status" value="1"/>
</dbReference>
<dbReference type="Gene3D" id="2.60.40.3650">
    <property type="match status" value="1"/>
</dbReference>
<dbReference type="InterPro" id="IPR007963">
    <property type="entry name" value="Peptidase_M61_catalytic"/>
</dbReference>
<dbReference type="PROSITE" id="PS50106">
    <property type="entry name" value="PDZ"/>
    <property type="match status" value="1"/>
</dbReference>
<dbReference type="InterPro" id="IPR024191">
    <property type="entry name" value="Peptidase_M61"/>
</dbReference>
<dbReference type="InterPro" id="IPR036034">
    <property type="entry name" value="PDZ_sf"/>
</dbReference>
<dbReference type="SUPFAM" id="SSF55486">
    <property type="entry name" value="Metalloproteases ('zincins'), catalytic domain"/>
    <property type="match status" value="1"/>
</dbReference>
<proteinExistence type="predicted"/>
<gene>
    <name evidence="2" type="ORF">D3F03_08790</name>
</gene>
<name>A0A398C5R4_9BURK</name>
<keyword evidence="3" id="KW-1185">Reference proteome</keyword>
<comment type="caution">
    <text evidence="2">The sequence shown here is derived from an EMBL/GenBank/DDBJ whole genome shotgun (WGS) entry which is preliminary data.</text>
</comment>
<dbReference type="Pfam" id="PF17899">
    <property type="entry name" value="Peptidase_M61_N"/>
    <property type="match status" value="1"/>
</dbReference>
<dbReference type="RefSeq" id="WP_119108997.1">
    <property type="nucleotide sequence ID" value="NZ_QXJC01000003.1"/>
</dbReference>
<feature type="domain" description="PDZ" evidence="1">
    <location>
        <begin position="473"/>
        <end position="523"/>
    </location>
</feature>
<dbReference type="EMBL" id="QXJC01000003">
    <property type="protein sequence ID" value="RID98332.1"/>
    <property type="molecule type" value="Genomic_DNA"/>
</dbReference>